<dbReference type="InterPro" id="IPR002509">
    <property type="entry name" value="NODB_dom"/>
</dbReference>
<dbReference type="PANTHER" id="PTHR10587:SF137">
    <property type="entry name" value="4-DEOXY-4-FORMAMIDO-L-ARABINOSE-PHOSPHOUNDECAPRENOL DEFORMYLASE ARND-RELATED"/>
    <property type="match status" value="1"/>
</dbReference>
<dbReference type="GO" id="GO:0005975">
    <property type="term" value="P:carbohydrate metabolic process"/>
    <property type="evidence" value="ECO:0007669"/>
    <property type="project" value="InterPro"/>
</dbReference>
<keyword evidence="1" id="KW-1133">Transmembrane helix</keyword>
<dbReference type="SUPFAM" id="SSF88713">
    <property type="entry name" value="Glycoside hydrolase/deacetylase"/>
    <property type="match status" value="1"/>
</dbReference>
<evidence type="ECO:0000259" key="2">
    <source>
        <dbReference type="PROSITE" id="PS51677"/>
    </source>
</evidence>
<dbReference type="CDD" id="cd10959">
    <property type="entry name" value="CE4_NodB_like_3"/>
    <property type="match status" value="1"/>
</dbReference>
<keyword evidence="1" id="KW-0812">Transmembrane</keyword>
<feature type="domain" description="NodB homology" evidence="2">
    <location>
        <begin position="48"/>
        <end position="226"/>
    </location>
</feature>
<keyword evidence="4" id="KW-1185">Reference proteome</keyword>
<gene>
    <name evidence="3" type="ORF">MJB10_18545</name>
</gene>
<accession>A0AA96RIR8</accession>
<name>A0AA96RIR8_9BACL</name>
<protein>
    <submittedName>
        <fullName evidence="3">Polysaccharide deacetylase family protein</fullName>
    </submittedName>
</protein>
<reference evidence="3" key="1">
    <citation type="submission" date="2022-02" db="EMBL/GenBank/DDBJ databases">
        <title>Paenibacillus sp. MBLB1832 Whole Genome Shotgun Sequencing.</title>
        <authorList>
            <person name="Hwang C.Y."/>
            <person name="Cho E.-S."/>
            <person name="Seo M.-J."/>
        </authorList>
    </citation>
    <scope>NUCLEOTIDE SEQUENCE</scope>
    <source>
        <strain evidence="3">MBLB1832</strain>
    </source>
</reference>
<dbReference type="EMBL" id="CP130319">
    <property type="protein sequence ID" value="WNR43100.1"/>
    <property type="molecule type" value="Genomic_DNA"/>
</dbReference>
<evidence type="ECO:0000256" key="1">
    <source>
        <dbReference type="SAM" id="Phobius"/>
    </source>
</evidence>
<dbReference type="Gene3D" id="3.20.20.370">
    <property type="entry name" value="Glycoside hydrolase/deacetylase"/>
    <property type="match status" value="1"/>
</dbReference>
<dbReference type="Proteomes" id="UP001304650">
    <property type="component" value="Chromosome"/>
</dbReference>
<evidence type="ECO:0000313" key="3">
    <source>
        <dbReference type="EMBL" id="WNR43100.1"/>
    </source>
</evidence>
<feature type="transmembrane region" description="Helical" evidence="1">
    <location>
        <begin position="12"/>
        <end position="33"/>
    </location>
</feature>
<proteinExistence type="predicted"/>
<dbReference type="InterPro" id="IPR050248">
    <property type="entry name" value="Polysacc_deacetylase_ArnD"/>
</dbReference>
<sequence length="267" mass="30665">MKHSLHGSHVGSYLLLSLLIGLLIYTIIPTALIRLGGFGASKKENPTRGIALTFDDGPDPAYTPELLDFLRLHRIQATFFVLGSKAEKYPELIRRMHKEGHLIGIHNYVHWTNAVLTPRKVRKQIKDTVAVIEHILGITPIHYRPPWGVINLFDFLLMKQFRFVFWSLMVGDWRCSGGKEKIRRKLFARLQNNDIIVLHDSGQTLGANRDAPMFMLQALKEFVEECMRQEIPFLRIDKKLQLDAPVTRETHGLNLESQTNLTRLPVK</sequence>
<dbReference type="PANTHER" id="PTHR10587">
    <property type="entry name" value="GLYCOSYL TRANSFERASE-RELATED"/>
    <property type="match status" value="1"/>
</dbReference>
<organism evidence="3 4">
    <name type="scientific">Paenibacillus roseopurpureus</name>
    <dbReference type="NCBI Taxonomy" id="2918901"/>
    <lineage>
        <taxon>Bacteria</taxon>
        <taxon>Bacillati</taxon>
        <taxon>Bacillota</taxon>
        <taxon>Bacilli</taxon>
        <taxon>Bacillales</taxon>
        <taxon>Paenibacillaceae</taxon>
        <taxon>Paenibacillus</taxon>
    </lineage>
</organism>
<dbReference type="Pfam" id="PF01522">
    <property type="entry name" value="Polysacc_deac_1"/>
    <property type="match status" value="1"/>
</dbReference>
<dbReference type="RefSeq" id="WP_314797073.1">
    <property type="nucleotide sequence ID" value="NZ_CP130319.1"/>
</dbReference>
<dbReference type="PROSITE" id="PS51677">
    <property type="entry name" value="NODB"/>
    <property type="match status" value="1"/>
</dbReference>
<dbReference type="GO" id="GO:0016810">
    <property type="term" value="F:hydrolase activity, acting on carbon-nitrogen (but not peptide) bonds"/>
    <property type="evidence" value="ECO:0007669"/>
    <property type="project" value="InterPro"/>
</dbReference>
<dbReference type="KEGG" id="proo:MJB10_18545"/>
<dbReference type="InterPro" id="IPR011330">
    <property type="entry name" value="Glyco_hydro/deAcase_b/a-brl"/>
</dbReference>
<keyword evidence="1" id="KW-0472">Membrane</keyword>
<evidence type="ECO:0000313" key="4">
    <source>
        <dbReference type="Proteomes" id="UP001304650"/>
    </source>
</evidence>
<dbReference type="AlphaFoldDB" id="A0AA96RIR8"/>